<organism evidence="3 4">
    <name type="scientific">Gordonia cholesterolivorans</name>
    <dbReference type="NCBI Taxonomy" id="559625"/>
    <lineage>
        <taxon>Bacteria</taxon>
        <taxon>Bacillati</taxon>
        <taxon>Actinomycetota</taxon>
        <taxon>Actinomycetes</taxon>
        <taxon>Mycobacteriales</taxon>
        <taxon>Gordoniaceae</taxon>
        <taxon>Gordonia</taxon>
    </lineage>
</organism>
<dbReference type="GO" id="GO:0016787">
    <property type="term" value="F:hydrolase activity"/>
    <property type="evidence" value="ECO:0007669"/>
    <property type="project" value="UniProtKB-KW"/>
</dbReference>
<gene>
    <name evidence="3" type="ORF">GCM10009855_28650</name>
</gene>
<dbReference type="Gene3D" id="3.40.50.1110">
    <property type="entry name" value="SGNH hydrolase"/>
    <property type="match status" value="1"/>
</dbReference>
<dbReference type="Proteomes" id="UP001501170">
    <property type="component" value="Unassembled WGS sequence"/>
</dbReference>
<evidence type="ECO:0000313" key="3">
    <source>
        <dbReference type="EMBL" id="GAA2386774.1"/>
    </source>
</evidence>
<dbReference type="RefSeq" id="WP_346076903.1">
    <property type="nucleotide sequence ID" value="NZ_BAAARB010000016.1"/>
</dbReference>
<comment type="caution">
    <text evidence="3">The sequence shown here is derived from an EMBL/GenBank/DDBJ whole genome shotgun (WGS) entry which is preliminary data.</text>
</comment>
<dbReference type="InterPro" id="IPR013830">
    <property type="entry name" value="SGNH_hydro"/>
</dbReference>
<dbReference type="SUPFAM" id="SSF52266">
    <property type="entry name" value="SGNH hydrolase"/>
    <property type="match status" value="1"/>
</dbReference>
<dbReference type="EMBL" id="BAAARB010000016">
    <property type="protein sequence ID" value="GAA2386774.1"/>
    <property type="molecule type" value="Genomic_DNA"/>
</dbReference>
<name>A0ABP5UW89_9ACTN</name>
<feature type="signal peptide" evidence="1">
    <location>
        <begin position="1"/>
        <end position="27"/>
    </location>
</feature>
<keyword evidence="4" id="KW-1185">Reference proteome</keyword>
<dbReference type="PANTHER" id="PTHR37981:SF1">
    <property type="entry name" value="SGNH HYDROLASE-TYPE ESTERASE DOMAIN-CONTAINING PROTEIN"/>
    <property type="match status" value="1"/>
</dbReference>
<dbReference type="InterPro" id="IPR036514">
    <property type="entry name" value="SGNH_hydro_sf"/>
</dbReference>
<evidence type="ECO:0000313" key="4">
    <source>
        <dbReference type="Proteomes" id="UP001501170"/>
    </source>
</evidence>
<sequence>MKRFASAALASALLLGGGGLAAPAASAASDLGPRGAQYVSIGDSYVAAGALADLYGSRGNPTPSCSQAPDDVGHLVAKRLRVSFADWACSGAETADVLKNTPKGRQLNGLSGKTRYVSVSIGGNDEMIFGGLMANCLIGALCNTQFREATMAKIDRLGHRLDTVYAAVRTAAPNAEVVVLPYLRVLPGDPRGCFVDGLMGRDAVAFANRAENKLNATIIGAAKRAGFTVADDQQAGHDMCAPDGQRYVSMTGVGPKDDGVPIHPTLAGRQYTADLIAAAFRS</sequence>
<keyword evidence="3" id="KW-0378">Hydrolase</keyword>
<accession>A0ABP5UW89</accession>
<reference evidence="4" key="1">
    <citation type="journal article" date="2019" name="Int. J. Syst. Evol. Microbiol.">
        <title>The Global Catalogue of Microorganisms (GCM) 10K type strain sequencing project: providing services to taxonomists for standard genome sequencing and annotation.</title>
        <authorList>
            <consortium name="The Broad Institute Genomics Platform"/>
            <consortium name="The Broad Institute Genome Sequencing Center for Infectious Disease"/>
            <person name="Wu L."/>
            <person name="Ma J."/>
        </authorList>
    </citation>
    <scope>NUCLEOTIDE SEQUENCE [LARGE SCALE GENOMIC DNA]</scope>
    <source>
        <strain evidence="4">JCM 16227</strain>
    </source>
</reference>
<dbReference type="CDD" id="cd01823">
    <property type="entry name" value="SEST_like"/>
    <property type="match status" value="1"/>
</dbReference>
<evidence type="ECO:0000256" key="1">
    <source>
        <dbReference type="SAM" id="SignalP"/>
    </source>
</evidence>
<feature type="domain" description="SGNH hydrolase-type esterase" evidence="2">
    <location>
        <begin position="41"/>
        <end position="270"/>
    </location>
</feature>
<dbReference type="InterPro" id="IPR037460">
    <property type="entry name" value="SEST-like"/>
</dbReference>
<dbReference type="Pfam" id="PF13472">
    <property type="entry name" value="Lipase_GDSL_2"/>
    <property type="match status" value="1"/>
</dbReference>
<evidence type="ECO:0000259" key="2">
    <source>
        <dbReference type="Pfam" id="PF13472"/>
    </source>
</evidence>
<dbReference type="PANTHER" id="PTHR37981">
    <property type="entry name" value="LIPASE 2"/>
    <property type="match status" value="1"/>
</dbReference>
<keyword evidence="1" id="KW-0732">Signal</keyword>
<feature type="chain" id="PRO_5045863955" evidence="1">
    <location>
        <begin position="28"/>
        <end position="282"/>
    </location>
</feature>
<protein>
    <submittedName>
        <fullName evidence="3">SGNH/GDSL hydrolase family protein</fullName>
    </submittedName>
</protein>
<proteinExistence type="predicted"/>